<feature type="compositionally biased region" description="Pro residues" evidence="1">
    <location>
        <begin position="23"/>
        <end position="35"/>
    </location>
</feature>
<organism evidence="2">
    <name type="scientific">Fusarium oxysporum f. sp. vasinfectum 25433</name>
    <dbReference type="NCBI Taxonomy" id="1089449"/>
    <lineage>
        <taxon>Eukaryota</taxon>
        <taxon>Fungi</taxon>
        <taxon>Dikarya</taxon>
        <taxon>Ascomycota</taxon>
        <taxon>Pezizomycotina</taxon>
        <taxon>Sordariomycetes</taxon>
        <taxon>Hypocreomycetidae</taxon>
        <taxon>Hypocreales</taxon>
        <taxon>Nectriaceae</taxon>
        <taxon>Fusarium</taxon>
        <taxon>Fusarium oxysporum species complex</taxon>
    </lineage>
</organism>
<protein>
    <submittedName>
        <fullName evidence="2">Uncharacterized protein</fullName>
    </submittedName>
</protein>
<gene>
    <name evidence="2" type="ORF">FOTG_16587</name>
</gene>
<evidence type="ECO:0000313" key="2">
    <source>
        <dbReference type="EMBL" id="EXM15018.1"/>
    </source>
</evidence>
<dbReference type="HOGENOM" id="CLU_215064_0_0_1"/>
<dbReference type="Proteomes" id="UP000030701">
    <property type="component" value="Unassembled WGS sequence"/>
</dbReference>
<dbReference type="EMBL" id="KK035234">
    <property type="protein sequence ID" value="EXM15018.1"/>
    <property type="molecule type" value="Genomic_DNA"/>
</dbReference>
<name>X0KN74_FUSOX</name>
<feature type="region of interest" description="Disordered" evidence="1">
    <location>
        <begin position="20"/>
        <end position="51"/>
    </location>
</feature>
<evidence type="ECO:0000256" key="1">
    <source>
        <dbReference type="SAM" id="MobiDB-lite"/>
    </source>
</evidence>
<sequence length="51" mass="5509">MFNKCRQRLYSVATSLVTALPDSPTPRLPDSPAPRLPTLLGGPYQTSIPAL</sequence>
<dbReference type="AlphaFoldDB" id="X0KN74"/>
<reference evidence="2" key="1">
    <citation type="submission" date="2011-11" db="EMBL/GenBank/DDBJ databases">
        <title>The Genome Sequence of Fusarium oxysporum Cotton.</title>
        <authorList>
            <consortium name="The Broad Institute Genome Sequencing Platform"/>
            <person name="Ma L.-J."/>
            <person name="Gale L.R."/>
            <person name="Schwartz D.C."/>
            <person name="Zhou S."/>
            <person name="Corby-Kistler H."/>
            <person name="Young S.K."/>
            <person name="Zeng Q."/>
            <person name="Gargeya S."/>
            <person name="Fitzgerald M."/>
            <person name="Haas B."/>
            <person name="Abouelleil A."/>
            <person name="Alvarado L."/>
            <person name="Arachchi H.M."/>
            <person name="Berlin A."/>
            <person name="Brown A."/>
            <person name="Chapman S.B."/>
            <person name="Chen Z."/>
            <person name="Dunbar C."/>
            <person name="Freedman E."/>
            <person name="Gearin G."/>
            <person name="Goldberg J."/>
            <person name="Griggs A."/>
            <person name="Gujja S."/>
            <person name="Heiman D."/>
            <person name="Howarth C."/>
            <person name="Larson L."/>
            <person name="Lui A."/>
            <person name="MacDonald P.J.P."/>
            <person name="Montmayeur A."/>
            <person name="Murphy C."/>
            <person name="Neiman D."/>
            <person name="Pearson M."/>
            <person name="Priest M."/>
            <person name="Roberts A."/>
            <person name="Saif S."/>
            <person name="Shea T."/>
            <person name="Shenoy N."/>
            <person name="Sisk P."/>
            <person name="Stolte C."/>
            <person name="Sykes S."/>
            <person name="Wortman J."/>
            <person name="Nusbaum C."/>
            <person name="Birren B."/>
        </authorList>
    </citation>
    <scope>NUCLEOTIDE SEQUENCE [LARGE SCALE GENOMIC DNA]</scope>
    <source>
        <strain evidence="2">25433</strain>
    </source>
</reference>
<reference evidence="2" key="2">
    <citation type="submission" date="2014-03" db="EMBL/GenBank/DDBJ databases">
        <title>The Genome Annotation of Fusarium oxysporum Cotton.</title>
        <authorList>
            <consortium name="The Broad Institute Genomics Platform"/>
            <person name="Ma L.-J."/>
            <person name="Corby-Kistler H."/>
            <person name="Broz K."/>
            <person name="Gale L.R."/>
            <person name="Jonkers W."/>
            <person name="O'Donnell K."/>
            <person name="Ploetz R."/>
            <person name="Steinberg C."/>
            <person name="Schwartz D.C."/>
            <person name="VanEtten H."/>
            <person name="Zhou S."/>
            <person name="Young S.K."/>
            <person name="Zeng Q."/>
            <person name="Gargeya S."/>
            <person name="Fitzgerald M."/>
            <person name="Abouelleil A."/>
            <person name="Alvarado L."/>
            <person name="Chapman S.B."/>
            <person name="Gainer-Dewar J."/>
            <person name="Goldberg J."/>
            <person name="Griggs A."/>
            <person name="Gujja S."/>
            <person name="Hansen M."/>
            <person name="Howarth C."/>
            <person name="Imamovic A."/>
            <person name="Ireland A."/>
            <person name="Larimer J."/>
            <person name="McCowan C."/>
            <person name="Murphy C."/>
            <person name="Pearson M."/>
            <person name="Poon T.W."/>
            <person name="Priest M."/>
            <person name="Roberts A."/>
            <person name="Saif S."/>
            <person name="Shea T."/>
            <person name="Sykes S."/>
            <person name="Wortman J."/>
            <person name="Nusbaum C."/>
            <person name="Birren B."/>
        </authorList>
    </citation>
    <scope>NUCLEOTIDE SEQUENCE</scope>
    <source>
        <strain evidence="2">25433</strain>
    </source>
</reference>
<accession>X0KN74</accession>
<proteinExistence type="predicted"/>